<evidence type="ECO:0000313" key="2">
    <source>
        <dbReference type="EMBL" id="AEH06788.1"/>
    </source>
</evidence>
<keyword evidence="1" id="KW-1133">Transmembrane helix</keyword>
<keyword evidence="1" id="KW-0812">Transmembrane</keyword>
<dbReference type="HOGENOM" id="CLU_204983_1_0_2"/>
<dbReference type="OrthoDB" id="60639at2157"/>
<accession>F8AM98</accession>
<name>F8AM98_METOI</name>
<evidence type="ECO:0000313" key="3">
    <source>
        <dbReference type="Proteomes" id="UP000009296"/>
    </source>
</evidence>
<keyword evidence="3" id="KW-1185">Reference proteome</keyword>
<dbReference type="TCDB" id="1.A.77.2.12">
    <property type="family name" value="the mg(2+)/ca(2+) uniporter (mcu) family"/>
</dbReference>
<sequence length="60" mass="7021">MSSVNSIQLAYEFVLYIIMGFIIGYFLSNYYNNNIFIVIGFLFGVLMAFLRVIKLIKDRN</sequence>
<dbReference type="eggNOG" id="arCOG08276">
    <property type="taxonomic scope" value="Archaea"/>
</dbReference>
<dbReference type="Pfam" id="PF09527">
    <property type="entry name" value="ATPase_gene1"/>
    <property type="match status" value="1"/>
</dbReference>
<protein>
    <recommendedName>
        <fullName evidence="4">AtpZ/AtpI family protein</fullName>
    </recommendedName>
</protein>
<reference evidence="2" key="1">
    <citation type="submission" date="2011-05" db="EMBL/GenBank/DDBJ databases">
        <title>Complete sequence of chromosome of Methanothermococcus okinawensis IH1.</title>
        <authorList>
            <consortium name="US DOE Joint Genome Institute"/>
            <person name="Lucas S."/>
            <person name="Han J."/>
            <person name="Lapidus A."/>
            <person name="Cheng J.-F."/>
            <person name="Goodwin L."/>
            <person name="Pitluck S."/>
            <person name="Peters L."/>
            <person name="Mikhailova N."/>
            <person name="Held B."/>
            <person name="Han C."/>
            <person name="Tapia R."/>
            <person name="Land M."/>
            <person name="Hauser L."/>
            <person name="Kyrpides N."/>
            <person name="Ivanova N."/>
            <person name="Pagani I."/>
            <person name="Sieprawska-Lupa M."/>
            <person name="Takai K."/>
            <person name="Miyazaki J."/>
            <person name="Whitman W."/>
            <person name="Woyke T."/>
        </authorList>
    </citation>
    <scope>NUCLEOTIDE SEQUENCE</scope>
    <source>
        <strain evidence="2">IH1</strain>
    </source>
</reference>
<feature type="transmembrane region" description="Helical" evidence="1">
    <location>
        <begin position="9"/>
        <end position="28"/>
    </location>
</feature>
<dbReference type="Proteomes" id="UP000009296">
    <property type="component" value="Chromosome"/>
</dbReference>
<feature type="transmembrane region" description="Helical" evidence="1">
    <location>
        <begin position="34"/>
        <end position="53"/>
    </location>
</feature>
<keyword evidence="1" id="KW-0472">Membrane</keyword>
<gene>
    <name evidence="2" type="ordered locus">Metok_0811</name>
</gene>
<dbReference type="KEGG" id="mok:Metok_0811"/>
<dbReference type="RefSeq" id="WP_013866973.1">
    <property type="nucleotide sequence ID" value="NC_015636.1"/>
</dbReference>
<dbReference type="EMBL" id="CP002792">
    <property type="protein sequence ID" value="AEH06788.1"/>
    <property type="molecule type" value="Genomic_DNA"/>
</dbReference>
<dbReference type="InterPro" id="IPR032820">
    <property type="entry name" value="ATPase_put"/>
</dbReference>
<organism evidence="2 3">
    <name type="scientific">Methanothermococcus okinawensis (strain DSM 14208 / JCM 11175 / IH1)</name>
    <dbReference type="NCBI Taxonomy" id="647113"/>
    <lineage>
        <taxon>Archaea</taxon>
        <taxon>Methanobacteriati</taxon>
        <taxon>Methanobacteriota</taxon>
        <taxon>Methanomada group</taxon>
        <taxon>Methanococci</taxon>
        <taxon>Methanococcales</taxon>
        <taxon>Methanococcaceae</taxon>
        <taxon>Methanothermococcus</taxon>
    </lineage>
</organism>
<evidence type="ECO:0000256" key="1">
    <source>
        <dbReference type="SAM" id="Phobius"/>
    </source>
</evidence>
<evidence type="ECO:0008006" key="4">
    <source>
        <dbReference type="Google" id="ProtNLM"/>
    </source>
</evidence>
<dbReference type="STRING" id="647113.Metok_0811"/>
<dbReference type="AlphaFoldDB" id="F8AM98"/>
<proteinExistence type="predicted"/>
<dbReference type="GeneID" id="10772962"/>